<sequence length="55" mass="6363">MFIADPHRYSLNLIDKLRFSRSTLLAKVHDAIVAQNFRLLTGFTVLRMIDNNSTK</sequence>
<dbReference type="KEGG" id="cap:CLDAP_34910"/>
<reference evidence="1 2" key="1">
    <citation type="submission" date="2012-02" db="EMBL/GenBank/DDBJ databases">
        <title>Complete genome sequence of Caldilinea aerophila DSM 14535 (= NBRC 102666).</title>
        <authorList>
            <person name="Oguchi A."/>
            <person name="Hosoyama A."/>
            <person name="Sekine M."/>
            <person name="Fukai R."/>
            <person name="Kato Y."/>
            <person name="Nakamura S."/>
            <person name="Hanada S."/>
            <person name="Yamazaki S."/>
            <person name="Fujita N."/>
        </authorList>
    </citation>
    <scope>NUCLEOTIDE SEQUENCE [LARGE SCALE GENOMIC DNA]</scope>
    <source>
        <strain evidence="2">DSM 14535 / JCM 11387 / NBRC 104270 / STL-6-O1</strain>
    </source>
</reference>
<protein>
    <submittedName>
        <fullName evidence="1">Uncharacterized protein</fullName>
    </submittedName>
</protein>
<dbReference type="STRING" id="926550.CLDAP_34910"/>
<dbReference type="AlphaFoldDB" id="I0I8E3"/>
<dbReference type="EMBL" id="AP012337">
    <property type="protein sequence ID" value="BAM01531.1"/>
    <property type="molecule type" value="Genomic_DNA"/>
</dbReference>
<keyword evidence="2" id="KW-1185">Reference proteome</keyword>
<organism evidence="1 2">
    <name type="scientific">Caldilinea aerophila (strain DSM 14535 / JCM 11387 / NBRC 104270 / STL-6-O1)</name>
    <dbReference type="NCBI Taxonomy" id="926550"/>
    <lineage>
        <taxon>Bacteria</taxon>
        <taxon>Bacillati</taxon>
        <taxon>Chloroflexota</taxon>
        <taxon>Caldilineae</taxon>
        <taxon>Caldilineales</taxon>
        <taxon>Caldilineaceae</taxon>
        <taxon>Caldilinea</taxon>
    </lineage>
</organism>
<accession>I0I8E3</accession>
<proteinExistence type="predicted"/>
<evidence type="ECO:0000313" key="2">
    <source>
        <dbReference type="Proteomes" id="UP000007880"/>
    </source>
</evidence>
<dbReference type="HOGENOM" id="CLU_3023334_0_0_0"/>
<dbReference type="Proteomes" id="UP000007880">
    <property type="component" value="Chromosome"/>
</dbReference>
<gene>
    <name evidence="1" type="ordered locus">CLDAP_34910</name>
</gene>
<name>I0I8E3_CALAS</name>
<evidence type="ECO:0000313" key="1">
    <source>
        <dbReference type="EMBL" id="BAM01531.1"/>
    </source>
</evidence>